<reference evidence="1" key="1">
    <citation type="submission" date="2023-01" db="EMBL/GenBank/DDBJ databases">
        <authorList>
            <person name="Van Ghelder C."/>
            <person name="Rancurel C."/>
        </authorList>
    </citation>
    <scope>NUCLEOTIDE SEQUENCE</scope>
    <source>
        <strain evidence="1">CNCM I-4278</strain>
    </source>
</reference>
<name>A0A9W4UH06_9PLEO</name>
<organism evidence="1 2">
    <name type="scientific">Periconia digitata</name>
    <dbReference type="NCBI Taxonomy" id="1303443"/>
    <lineage>
        <taxon>Eukaryota</taxon>
        <taxon>Fungi</taxon>
        <taxon>Dikarya</taxon>
        <taxon>Ascomycota</taxon>
        <taxon>Pezizomycotina</taxon>
        <taxon>Dothideomycetes</taxon>
        <taxon>Pleosporomycetidae</taxon>
        <taxon>Pleosporales</taxon>
        <taxon>Massarineae</taxon>
        <taxon>Periconiaceae</taxon>
        <taxon>Periconia</taxon>
    </lineage>
</organism>
<dbReference type="Proteomes" id="UP001152607">
    <property type="component" value="Unassembled WGS sequence"/>
</dbReference>
<comment type="caution">
    <text evidence="1">The sequence shown here is derived from an EMBL/GenBank/DDBJ whole genome shotgun (WGS) entry which is preliminary data.</text>
</comment>
<evidence type="ECO:0000313" key="1">
    <source>
        <dbReference type="EMBL" id="CAI6336353.1"/>
    </source>
</evidence>
<dbReference type="AlphaFoldDB" id="A0A9W4UH06"/>
<dbReference type="EMBL" id="CAOQHR010000006">
    <property type="protein sequence ID" value="CAI6336353.1"/>
    <property type="molecule type" value="Genomic_DNA"/>
</dbReference>
<sequence>MDGGETDVRMGSLIIPVFHYYLKHQRQDTGRRLNHTISISL</sequence>
<proteinExistence type="predicted"/>
<evidence type="ECO:0000313" key="2">
    <source>
        <dbReference type="Proteomes" id="UP001152607"/>
    </source>
</evidence>
<keyword evidence="2" id="KW-1185">Reference proteome</keyword>
<accession>A0A9W4UH06</accession>
<protein>
    <submittedName>
        <fullName evidence="1">Uncharacterized protein</fullName>
    </submittedName>
</protein>
<gene>
    <name evidence="1" type="ORF">PDIGIT_LOCUS9451</name>
</gene>